<feature type="region of interest" description="Disordered" evidence="1">
    <location>
        <begin position="295"/>
        <end position="436"/>
    </location>
</feature>
<gene>
    <name evidence="3" type="ORF">ACFQGL_31515</name>
</gene>
<keyword evidence="2" id="KW-0472">Membrane</keyword>
<name>A0ABW1HGI4_9ACTN</name>
<comment type="caution">
    <text evidence="3">The sequence shown here is derived from an EMBL/GenBank/DDBJ whole genome shotgun (WGS) entry which is preliminary data.</text>
</comment>
<feature type="region of interest" description="Disordered" evidence="1">
    <location>
        <begin position="152"/>
        <end position="209"/>
    </location>
</feature>
<keyword evidence="4" id="KW-1185">Reference proteome</keyword>
<feature type="compositionally biased region" description="Basic and acidic residues" evidence="1">
    <location>
        <begin position="236"/>
        <end position="256"/>
    </location>
</feature>
<dbReference type="RefSeq" id="WP_377516304.1">
    <property type="nucleotide sequence ID" value="NZ_JBHSQS010000044.1"/>
</dbReference>
<keyword evidence="2" id="KW-1133">Transmembrane helix</keyword>
<feature type="transmembrane region" description="Helical" evidence="2">
    <location>
        <begin position="29"/>
        <end position="47"/>
    </location>
</feature>
<evidence type="ECO:0000313" key="3">
    <source>
        <dbReference type="EMBL" id="MFC5927883.1"/>
    </source>
</evidence>
<dbReference type="Proteomes" id="UP001596226">
    <property type="component" value="Unassembled WGS sequence"/>
</dbReference>
<feature type="region of interest" description="Disordered" evidence="1">
    <location>
        <begin position="221"/>
        <end position="271"/>
    </location>
</feature>
<feature type="compositionally biased region" description="Low complexity" evidence="1">
    <location>
        <begin position="319"/>
        <end position="336"/>
    </location>
</feature>
<feature type="compositionally biased region" description="Pro residues" evidence="1">
    <location>
        <begin position="413"/>
        <end position="423"/>
    </location>
</feature>
<keyword evidence="2" id="KW-0812">Transmembrane</keyword>
<evidence type="ECO:0000256" key="1">
    <source>
        <dbReference type="SAM" id="MobiDB-lite"/>
    </source>
</evidence>
<dbReference type="Pfam" id="PF19609">
    <property type="entry name" value="DUF6114"/>
    <property type="match status" value="1"/>
</dbReference>
<dbReference type="EMBL" id="JBHSQS010000044">
    <property type="protein sequence ID" value="MFC5927883.1"/>
    <property type="molecule type" value="Genomic_DNA"/>
</dbReference>
<sequence>MTTANPSHARPSGTTQAWRTFRRWQRSRPFWGGLLTALAGLEMFGSTRMTINGLSFHSGATGLLSLLIPAILVTCGLLLWLSPAHRLFYSIVAAVTTVYSLIGLNLGGFFVGLLLGMVGSALAFAWTPTRPAPTEADQAEAAQTDAAPIEAARTEAARTEAARTEADRTEADGTEAARTEADRTETDGTEAARTEADAEPAGAEQVGVDQVGVDRAGVLRPATEQVDGARASAAGADERAEAGERSGAGERSDHPTVDLGTPGERPSGSANPRTFTIVLVVLGLAATGLAIQPRPVQAAPSRPAATACPTPSRTPTPSPTRTTPTATPTASPTPGRTSGGNLISDILHGIGDLLTGGRRGASATPSASPTAQPTATPTRPPATRPGSTACPTAPPARPGTSGTTAPGKVEPGKPLPRIAPDPTLPKVAQTPSKLTGTKVTMTGLRFDGITDLQSEKGTLKVLKFSMQEAVTDDFLLRADGPQGRSQQYATDRLTVRGDVAFYSTRFVARLLGIKVTLTPDLPLPDGIPVTLPIPITFTDPVIDLAYVTSDTLTARPALALSLG</sequence>
<feature type="compositionally biased region" description="Low complexity" evidence="1">
    <location>
        <begin position="360"/>
        <end position="377"/>
    </location>
</feature>
<reference evidence="4" key="1">
    <citation type="journal article" date="2019" name="Int. J. Syst. Evol. Microbiol.">
        <title>The Global Catalogue of Microorganisms (GCM) 10K type strain sequencing project: providing services to taxonomists for standard genome sequencing and annotation.</title>
        <authorList>
            <consortium name="The Broad Institute Genomics Platform"/>
            <consortium name="The Broad Institute Genome Sequencing Center for Infectious Disease"/>
            <person name="Wu L."/>
            <person name="Ma J."/>
        </authorList>
    </citation>
    <scope>NUCLEOTIDE SEQUENCE [LARGE SCALE GENOMIC DNA]</scope>
    <source>
        <strain evidence="4">CGMCC 4.7144</strain>
    </source>
</reference>
<evidence type="ECO:0000256" key="2">
    <source>
        <dbReference type="SAM" id="Phobius"/>
    </source>
</evidence>
<accession>A0ABW1HGI4</accession>
<feature type="compositionally biased region" description="Low complexity" evidence="1">
    <location>
        <begin position="298"/>
        <end position="311"/>
    </location>
</feature>
<organism evidence="3 4">
    <name type="scientific">Micromonospora vulcania</name>
    <dbReference type="NCBI Taxonomy" id="1441873"/>
    <lineage>
        <taxon>Bacteria</taxon>
        <taxon>Bacillati</taxon>
        <taxon>Actinomycetota</taxon>
        <taxon>Actinomycetes</taxon>
        <taxon>Micromonosporales</taxon>
        <taxon>Micromonosporaceae</taxon>
        <taxon>Micromonospora</taxon>
    </lineage>
</organism>
<feature type="transmembrane region" description="Helical" evidence="2">
    <location>
        <begin position="59"/>
        <end position="80"/>
    </location>
</feature>
<feature type="transmembrane region" description="Helical" evidence="2">
    <location>
        <begin position="87"/>
        <end position="102"/>
    </location>
</feature>
<evidence type="ECO:0000313" key="4">
    <source>
        <dbReference type="Proteomes" id="UP001596226"/>
    </source>
</evidence>
<protein>
    <submittedName>
        <fullName evidence="3">DUF6114 domain-containing protein</fullName>
    </submittedName>
</protein>
<dbReference type="InterPro" id="IPR046096">
    <property type="entry name" value="DUF6114"/>
</dbReference>
<feature type="compositionally biased region" description="Basic and acidic residues" evidence="1">
    <location>
        <begin position="152"/>
        <end position="196"/>
    </location>
</feature>
<proteinExistence type="predicted"/>